<dbReference type="Proteomes" id="UP000005306">
    <property type="component" value="Unassembled WGS sequence"/>
</dbReference>
<dbReference type="AlphaFoldDB" id="Q1V2S2"/>
<sequence>MFLLDKIFKKYKLFKMSSKKAMKLAQKQAYAKHRSNITNSRFGSKKINFTSKVNKKNKKT</sequence>
<dbReference type="HOGENOM" id="CLU_209609_0_0_5"/>
<gene>
    <name evidence="1" type="ORF">PU1002_02026</name>
</gene>
<organism evidence="1 2">
    <name type="scientific">Pelagibacter ubique (strain HTCC1002)</name>
    <dbReference type="NCBI Taxonomy" id="314261"/>
    <lineage>
        <taxon>Bacteria</taxon>
        <taxon>Pseudomonadati</taxon>
        <taxon>Pseudomonadota</taxon>
        <taxon>Alphaproteobacteria</taxon>
        <taxon>Candidatus Pelagibacterales</taxon>
        <taxon>Candidatus Pelagibacteraceae</taxon>
        <taxon>Candidatus Pelagibacter</taxon>
    </lineage>
</organism>
<name>Q1V2S2_PELU1</name>
<accession>Q1V2S2</accession>
<evidence type="ECO:0000313" key="2">
    <source>
        <dbReference type="Proteomes" id="UP000005306"/>
    </source>
</evidence>
<protein>
    <submittedName>
        <fullName evidence="1">Uncharacterized protein</fullName>
    </submittedName>
</protein>
<comment type="caution">
    <text evidence="1">The sequence shown here is derived from an EMBL/GenBank/DDBJ whole genome shotgun (WGS) entry which is preliminary data.</text>
</comment>
<dbReference type="EMBL" id="AAPV01000001">
    <property type="protein sequence ID" value="EAS84456.1"/>
    <property type="molecule type" value="Genomic_DNA"/>
</dbReference>
<evidence type="ECO:0000313" key="1">
    <source>
        <dbReference type="EMBL" id="EAS84456.1"/>
    </source>
</evidence>
<reference evidence="1 2" key="1">
    <citation type="submission" date="2006-04" db="EMBL/GenBank/DDBJ databases">
        <authorList>
            <person name="Giovannoni S.J."/>
            <person name="Cho J.-C."/>
            <person name="Ferriera S."/>
            <person name="Johnson J."/>
            <person name="Kravitz S."/>
            <person name="Halpern A."/>
            <person name="Remington K."/>
            <person name="Beeson K."/>
            <person name="Tran B."/>
            <person name="Rogers Y.-H."/>
            <person name="Friedman R."/>
            <person name="Venter J.C."/>
        </authorList>
    </citation>
    <scope>NUCLEOTIDE SEQUENCE [LARGE SCALE GENOMIC DNA]</scope>
    <source>
        <strain evidence="1 2">HTCC1002</strain>
    </source>
</reference>
<proteinExistence type="predicted"/>